<dbReference type="EMBL" id="KZ990243">
    <property type="protein sequence ID" value="RKP24408.1"/>
    <property type="molecule type" value="Genomic_DNA"/>
</dbReference>
<feature type="non-terminal residue" evidence="5">
    <location>
        <position position="221"/>
    </location>
</feature>
<dbReference type="Gene3D" id="3.20.20.100">
    <property type="entry name" value="NADP-dependent oxidoreductase domain"/>
    <property type="match status" value="1"/>
</dbReference>
<sequence>RAVDTAAVYRNEDAIGRVLQRILDDPASCNGLKRSDIFITTKLGKCHLARYRRAFETSRRKLNLDYIDLYLIHWPGTQKLPGDDPRNAENRAGSYRAMEELYRQGKVRAIGVSNYTVRHLEPLLATATVKPSVLQTELHPLWPDKELVTFCRQHHIQLEAYSSLGEGALVDGRQPLPAVEQAVREADHPLTTAQVLLRWAVQHGFAVIPKSTTPKRIAENI</sequence>
<dbReference type="PROSITE" id="PS00062">
    <property type="entry name" value="ALDOKETO_REDUCTASE_2"/>
    <property type="match status" value="1"/>
</dbReference>
<comment type="similarity">
    <text evidence="1">Belongs to the aldo/keto reductase family.</text>
</comment>
<evidence type="ECO:0000313" key="6">
    <source>
        <dbReference type="Proteomes" id="UP000278143"/>
    </source>
</evidence>
<evidence type="ECO:0000256" key="3">
    <source>
        <dbReference type="ARBA" id="ARBA00023002"/>
    </source>
</evidence>
<evidence type="ECO:0000256" key="1">
    <source>
        <dbReference type="ARBA" id="ARBA00007905"/>
    </source>
</evidence>
<dbReference type="OrthoDB" id="416253at2759"/>
<dbReference type="Proteomes" id="UP000278143">
    <property type="component" value="Unassembled WGS sequence"/>
</dbReference>
<dbReference type="InterPro" id="IPR023210">
    <property type="entry name" value="NADP_OxRdtase_dom"/>
</dbReference>
<dbReference type="AlphaFoldDB" id="A0A4P9YX05"/>
<feature type="non-terminal residue" evidence="5">
    <location>
        <position position="1"/>
    </location>
</feature>
<evidence type="ECO:0000256" key="2">
    <source>
        <dbReference type="ARBA" id="ARBA00022857"/>
    </source>
</evidence>
<dbReference type="SUPFAM" id="SSF51430">
    <property type="entry name" value="NAD(P)-linked oxidoreductase"/>
    <property type="match status" value="1"/>
</dbReference>
<proteinExistence type="inferred from homology"/>
<keyword evidence="2" id="KW-0521">NADP</keyword>
<name>A0A4P9YX05_9FUNG</name>
<accession>A0A4P9YX05</accession>
<gene>
    <name evidence="5" type="ORF">SYNPS1DRAFT_7505</name>
</gene>
<dbReference type="InterPro" id="IPR020471">
    <property type="entry name" value="AKR"/>
</dbReference>
<evidence type="ECO:0000313" key="5">
    <source>
        <dbReference type="EMBL" id="RKP24408.1"/>
    </source>
</evidence>
<organism evidence="5 6">
    <name type="scientific">Syncephalis pseudoplumigaleata</name>
    <dbReference type="NCBI Taxonomy" id="1712513"/>
    <lineage>
        <taxon>Eukaryota</taxon>
        <taxon>Fungi</taxon>
        <taxon>Fungi incertae sedis</taxon>
        <taxon>Zoopagomycota</taxon>
        <taxon>Zoopagomycotina</taxon>
        <taxon>Zoopagomycetes</taxon>
        <taxon>Zoopagales</taxon>
        <taxon>Piptocephalidaceae</taxon>
        <taxon>Syncephalis</taxon>
    </lineage>
</organism>
<keyword evidence="3" id="KW-0560">Oxidoreductase</keyword>
<dbReference type="GO" id="GO:0016616">
    <property type="term" value="F:oxidoreductase activity, acting on the CH-OH group of donors, NAD or NADP as acceptor"/>
    <property type="evidence" value="ECO:0007669"/>
    <property type="project" value="UniProtKB-ARBA"/>
</dbReference>
<dbReference type="PRINTS" id="PR00069">
    <property type="entry name" value="ALDKETRDTASE"/>
</dbReference>
<dbReference type="PANTHER" id="PTHR43827">
    <property type="entry name" value="2,5-DIKETO-D-GLUCONIC ACID REDUCTASE"/>
    <property type="match status" value="1"/>
</dbReference>
<keyword evidence="6" id="KW-1185">Reference proteome</keyword>
<dbReference type="PANTHER" id="PTHR43827:SF3">
    <property type="entry name" value="NADP-DEPENDENT OXIDOREDUCTASE DOMAIN-CONTAINING PROTEIN"/>
    <property type="match status" value="1"/>
</dbReference>
<feature type="domain" description="NADP-dependent oxidoreductase" evidence="4">
    <location>
        <begin position="1"/>
        <end position="221"/>
    </location>
</feature>
<dbReference type="Pfam" id="PF00248">
    <property type="entry name" value="Aldo_ket_red"/>
    <property type="match status" value="1"/>
</dbReference>
<dbReference type="InterPro" id="IPR018170">
    <property type="entry name" value="Aldo/ket_reductase_CS"/>
</dbReference>
<protein>
    <submittedName>
        <fullName evidence="5">NADP-dependent oxidoreductase domain-containing protein</fullName>
    </submittedName>
</protein>
<evidence type="ECO:0000259" key="4">
    <source>
        <dbReference type="Pfam" id="PF00248"/>
    </source>
</evidence>
<dbReference type="InterPro" id="IPR036812">
    <property type="entry name" value="NAD(P)_OxRdtase_dom_sf"/>
</dbReference>
<reference evidence="6" key="1">
    <citation type="journal article" date="2018" name="Nat. Microbiol.">
        <title>Leveraging single-cell genomics to expand the fungal tree of life.</title>
        <authorList>
            <person name="Ahrendt S.R."/>
            <person name="Quandt C.A."/>
            <person name="Ciobanu D."/>
            <person name="Clum A."/>
            <person name="Salamov A."/>
            <person name="Andreopoulos B."/>
            <person name="Cheng J.F."/>
            <person name="Woyke T."/>
            <person name="Pelin A."/>
            <person name="Henrissat B."/>
            <person name="Reynolds N.K."/>
            <person name="Benny G.L."/>
            <person name="Smith M.E."/>
            <person name="James T.Y."/>
            <person name="Grigoriev I.V."/>
        </authorList>
    </citation>
    <scope>NUCLEOTIDE SEQUENCE [LARGE SCALE GENOMIC DNA]</scope>
    <source>
        <strain evidence="6">Benny S71-1</strain>
    </source>
</reference>